<feature type="compositionally biased region" description="Low complexity" evidence="1">
    <location>
        <begin position="150"/>
        <end position="161"/>
    </location>
</feature>
<dbReference type="EMBL" id="CAJNDS010000236">
    <property type="protein sequence ID" value="CAE7032090.1"/>
    <property type="molecule type" value="Genomic_DNA"/>
</dbReference>
<accession>A0A812ID81</accession>
<evidence type="ECO:0008006" key="5">
    <source>
        <dbReference type="Google" id="ProtNLM"/>
    </source>
</evidence>
<reference evidence="3" key="1">
    <citation type="submission" date="2021-02" db="EMBL/GenBank/DDBJ databases">
        <authorList>
            <person name="Dougan E. K."/>
            <person name="Rhodes N."/>
            <person name="Thang M."/>
            <person name="Chan C."/>
        </authorList>
    </citation>
    <scope>NUCLEOTIDE SEQUENCE</scope>
</reference>
<sequence>MCMRMCVCVCVCMLAFMCRMHYYVHKYMCMFNCMFATGHVDLYVHTLWAHTCTCAPSQMQGPKLRWFIFEPNAAFFRRSIPAYRTATLQPGVGTMALLRRALVVVLGVAVVAGTQDDATCHLEVQREDRRPLYRHNQVQAAQKDHGPAGQRRATAHPAHQAHQAKRRGADTVALQSKERGQ</sequence>
<name>A0A812ID81_9DINO</name>
<dbReference type="AlphaFoldDB" id="A0A812ID81"/>
<keyword evidence="4" id="KW-1185">Reference proteome</keyword>
<feature type="chain" id="PRO_5032543838" description="Secreted protein" evidence="2">
    <location>
        <begin position="21"/>
        <end position="181"/>
    </location>
</feature>
<feature type="signal peptide" evidence="2">
    <location>
        <begin position="1"/>
        <end position="20"/>
    </location>
</feature>
<comment type="caution">
    <text evidence="3">The sequence shown here is derived from an EMBL/GenBank/DDBJ whole genome shotgun (WGS) entry which is preliminary data.</text>
</comment>
<dbReference type="Proteomes" id="UP000604046">
    <property type="component" value="Unassembled WGS sequence"/>
</dbReference>
<protein>
    <recommendedName>
        <fullName evidence="5">Secreted protein</fullName>
    </recommendedName>
</protein>
<keyword evidence="2" id="KW-0732">Signal</keyword>
<evidence type="ECO:0000256" key="2">
    <source>
        <dbReference type="SAM" id="SignalP"/>
    </source>
</evidence>
<evidence type="ECO:0000313" key="4">
    <source>
        <dbReference type="Proteomes" id="UP000604046"/>
    </source>
</evidence>
<gene>
    <name evidence="3" type="ORF">SNAT2548_LOCUS3872</name>
</gene>
<feature type="region of interest" description="Disordered" evidence="1">
    <location>
        <begin position="131"/>
        <end position="181"/>
    </location>
</feature>
<evidence type="ECO:0000256" key="1">
    <source>
        <dbReference type="SAM" id="MobiDB-lite"/>
    </source>
</evidence>
<proteinExistence type="predicted"/>
<organism evidence="3 4">
    <name type="scientific">Symbiodinium natans</name>
    <dbReference type="NCBI Taxonomy" id="878477"/>
    <lineage>
        <taxon>Eukaryota</taxon>
        <taxon>Sar</taxon>
        <taxon>Alveolata</taxon>
        <taxon>Dinophyceae</taxon>
        <taxon>Suessiales</taxon>
        <taxon>Symbiodiniaceae</taxon>
        <taxon>Symbiodinium</taxon>
    </lineage>
</organism>
<evidence type="ECO:0000313" key="3">
    <source>
        <dbReference type="EMBL" id="CAE7032090.1"/>
    </source>
</evidence>